<evidence type="ECO:0000313" key="3">
    <source>
        <dbReference type="EMBL" id="MZH55113.1"/>
    </source>
</evidence>
<evidence type="ECO:0000313" key="2">
    <source>
        <dbReference type="EMBL" id="MCR0231838.1"/>
    </source>
</evidence>
<dbReference type="SFLD" id="SFLDG01135">
    <property type="entry name" value="C1.5.6:_HAD__Beta-PGM__Phospha"/>
    <property type="match status" value="1"/>
</dbReference>
<dbReference type="Proteomes" id="UP000604383">
    <property type="component" value="Unassembled WGS sequence"/>
</dbReference>
<dbReference type="EMBL" id="CP048838">
    <property type="protein sequence ID" value="QJA03869.1"/>
    <property type="molecule type" value="Genomic_DNA"/>
</dbReference>
<dbReference type="PRINTS" id="PR00413">
    <property type="entry name" value="HADHALOGNASE"/>
</dbReference>
<evidence type="ECO:0000313" key="4">
    <source>
        <dbReference type="EMBL" id="QJA03869.1"/>
    </source>
</evidence>
<organism evidence="1 5">
    <name type="scientific">Clostridium innocuum</name>
    <dbReference type="NCBI Taxonomy" id="1522"/>
    <lineage>
        <taxon>Bacteria</taxon>
        <taxon>Bacillati</taxon>
        <taxon>Bacillota</taxon>
        <taxon>Clostridia</taxon>
        <taxon>Eubacteriales</taxon>
        <taxon>Clostridiaceae</taxon>
        <taxon>Clostridium</taxon>
    </lineage>
</organism>
<dbReference type="Gene3D" id="1.10.150.240">
    <property type="entry name" value="Putative phosphatase, domain 2"/>
    <property type="match status" value="1"/>
</dbReference>
<evidence type="ECO:0000313" key="5">
    <source>
        <dbReference type="Proteomes" id="UP000030008"/>
    </source>
</evidence>
<dbReference type="Proteomes" id="UP000030008">
    <property type="component" value="Unassembled WGS sequence"/>
</dbReference>
<proteinExistence type="predicted"/>
<evidence type="ECO:0000313" key="1">
    <source>
        <dbReference type="EMBL" id="KGJ52002.1"/>
    </source>
</evidence>
<reference evidence="4 6" key="3">
    <citation type="submission" date="2020-02" db="EMBL/GenBank/DDBJ databases">
        <authorList>
            <person name="Kociolek L.K."/>
            <person name="Ozer E.A."/>
        </authorList>
    </citation>
    <scope>NUCLEOTIDE SEQUENCE [LARGE SCALE GENOMIC DNA]</scope>
    <source>
        <strain evidence="4 6">ATCC 14501</strain>
    </source>
</reference>
<evidence type="ECO:0000313" key="6">
    <source>
        <dbReference type="Proteomes" id="UP000503330"/>
    </source>
</evidence>
<dbReference type="SFLD" id="SFLDG01129">
    <property type="entry name" value="C1.5:_HAD__Beta-PGM__Phosphata"/>
    <property type="match status" value="1"/>
</dbReference>
<dbReference type="SFLD" id="SFLDS00003">
    <property type="entry name" value="Haloacid_Dehalogenase"/>
    <property type="match status" value="1"/>
</dbReference>
<dbReference type="EMBL" id="JQIF01000089">
    <property type="protein sequence ID" value="KGJ52002.1"/>
    <property type="molecule type" value="Genomic_DNA"/>
</dbReference>
<dbReference type="Pfam" id="PF13419">
    <property type="entry name" value="HAD_2"/>
    <property type="match status" value="1"/>
</dbReference>
<dbReference type="GeneID" id="61927110"/>
<dbReference type="InterPro" id="IPR041492">
    <property type="entry name" value="HAD_2"/>
</dbReference>
<dbReference type="Proteomes" id="UP001203972">
    <property type="component" value="Unassembled WGS sequence"/>
</dbReference>
<dbReference type="Gene3D" id="3.40.50.1000">
    <property type="entry name" value="HAD superfamily/HAD-like"/>
    <property type="match status" value="1"/>
</dbReference>
<protein>
    <submittedName>
        <fullName evidence="2">HAD-IA family hydrolase</fullName>
    </submittedName>
    <submittedName>
        <fullName evidence="1">Phosphatase</fullName>
    </submittedName>
</protein>
<dbReference type="NCBIfam" id="TIGR01509">
    <property type="entry name" value="HAD-SF-IA-v3"/>
    <property type="match status" value="1"/>
</dbReference>
<dbReference type="GO" id="GO:0016787">
    <property type="term" value="F:hydrolase activity"/>
    <property type="evidence" value="ECO:0007669"/>
    <property type="project" value="UniProtKB-KW"/>
</dbReference>
<dbReference type="InterPro" id="IPR023214">
    <property type="entry name" value="HAD_sf"/>
</dbReference>
<dbReference type="CDD" id="cd07505">
    <property type="entry name" value="HAD_BPGM-like"/>
    <property type="match status" value="1"/>
</dbReference>
<dbReference type="RefSeq" id="WP_002609561.1">
    <property type="nucleotide sequence ID" value="NZ_AP025565.1"/>
</dbReference>
<reference evidence="1 5" key="1">
    <citation type="submission" date="2014-08" db="EMBL/GenBank/DDBJ databases">
        <title>Clostridium innocuum, an unnegligible vancomycin-resistant pathogen causing extra-intestinal infections.</title>
        <authorList>
            <person name="Feng Y."/>
            <person name="Chiu C.-H."/>
        </authorList>
    </citation>
    <scope>NUCLEOTIDE SEQUENCE [LARGE SCALE GENOMIC DNA]</scope>
    <source>
        <strain evidence="1 5">AN88</strain>
    </source>
</reference>
<keyword evidence="2" id="KW-0378">Hydrolase</keyword>
<sequence length="211" mass="24650">MTKKGILFDMDGTLINTYENINFRQALSELKTVQKTLILKILKSRVRSFAEMETRILQEVEDPAEGKELVRRVSDFLLEHYDNAPLKKDALMFLQYVKQKNYKICLCTNNATEIVSHILREKHMEAYFDYVITSQQVTRSKPDPQMYLEALHNIDLTAEECIVFEDTENGVMAARNAGIDVIVVNDKEKRKYSDALMTIRDFGDYRLYQEF</sequence>
<name>A0A099I425_CLOIN</name>
<dbReference type="InterPro" id="IPR023198">
    <property type="entry name" value="PGP-like_dom2"/>
</dbReference>
<dbReference type="EMBL" id="WWTN01000006">
    <property type="protein sequence ID" value="MZH55113.1"/>
    <property type="molecule type" value="Genomic_DNA"/>
</dbReference>
<dbReference type="AlphaFoldDB" id="A0A099I425"/>
<accession>A0A099I425</accession>
<dbReference type="InterPro" id="IPR006439">
    <property type="entry name" value="HAD-SF_hydro_IA"/>
</dbReference>
<reference evidence="2" key="4">
    <citation type="journal article" date="2022" name="Clin. Infect. Dis.">
        <title>Association between Clostridium innocuum and antibiotic-associated diarrhea in adults and children: A cross-sectional study and comparative genomics analysis.</title>
        <authorList>
            <person name="Cherny K.E."/>
            <person name="Muscat E.B."/>
            <person name="Balaji A."/>
            <person name="Mukherjee J."/>
            <person name="Ozer E.A."/>
            <person name="Angarone M.P."/>
            <person name="Hauser A.R."/>
            <person name="Sichel J.S."/>
            <person name="Amponsah E."/>
            <person name="Kociolek L.K."/>
        </authorList>
    </citation>
    <scope>NUCLEOTIDE SEQUENCE</scope>
    <source>
        <strain evidence="2">NU1-AC-029v</strain>
    </source>
</reference>
<gene>
    <name evidence="1" type="ORF">CIAN88_17030</name>
    <name evidence="4" type="ORF">G4D54_16195</name>
    <name evidence="3" type="ORF">GT664_04880</name>
    <name evidence="2" type="ORF">MKC95_03545</name>
</gene>
<reference evidence="3" key="2">
    <citation type="journal article" date="2019" name="Nat. Med.">
        <title>A library of human gut bacterial isolates paired with longitudinal multiomics data enables mechanistic microbiome research.</title>
        <authorList>
            <person name="Poyet M."/>
            <person name="Groussin M."/>
            <person name="Gibbons S.M."/>
            <person name="Avila-Pacheco J."/>
            <person name="Jiang X."/>
            <person name="Kearney S.M."/>
            <person name="Perrotta A.R."/>
            <person name="Berdy B."/>
            <person name="Zhao S."/>
            <person name="Lieberman T.D."/>
            <person name="Swanson P.K."/>
            <person name="Smith M."/>
            <person name="Roesemann S."/>
            <person name="Alexander J.E."/>
            <person name="Rich S.A."/>
            <person name="Livny J."/>
            <person name="Vlamakis H."/>
            <person name="Clish C."/>
            <person name="Bullock K."/>
            <person name="Deik A."/>
            <person name="Scott J."/>
            <person name="Pierce K.A."/>
            <person name="Xavier R.J."/>
            <person name="Alm E.J."/>
        </authorList>
    </citation>
    <scope>NUCLEOTIDE SEQUENCE</scope>
    <source>
        <strain evidence="3">BIOML-A12</strain>
    </source>
</reference>
<dbReference type="NCBIfam" id="TIGR01549">
    <property type="entry name" value="HAD-SF-IA-v1"/>
    <property type="match status" value="1"/>
</dbReference>
<dbReference type="PANTHER" id="PTHR18901">
    <property type="entry name" value="2-DEOXYGLUCOSE-6-PHOSPHATE PHOSPHATASE 2"/>
    <property type="match status" value="1"/>
</dbReference>
<dbReference type="EMBL" id="JAKTMA010000004">
    <property type="protein sequence ID" value="MCR0231838.1"/>
    <property type="molecule type" value="Genomic_DNA"/>
</dbReference>
<dbReference type="PANTHER" id="PTHR18901:SF38">
    <property type="entry name" value="PSEUDOURIDINE-5'-PHOSPHATASE"/>
    <property type="match status" value="1"/>
</dbReference>
<dbReference type="SUPFAM" id="SSF56784">
    <property type="entry name" value="HAD-like"/>
    <property type="match status" value="1"/>
</dbReference>
<dbReference type="InterPro" id="IPR036412">
    <property type="entry name" value="HAD-like_sf"/>
</dbReference>
<dbReference type="Proteomes" id="UP000503330">
    <property type="component" value="Chromosome"/>
</dbReference>